<name>A0A2M8Q793_9CHLR</name>
<organism evidence="1 2">
    <name type="scientific">Candidatus Thermofonsia Clade 3 bacterium</name>
    <dbReference type="NCBI Taxonomy" id="2364212"/>
    <lineage>
        <taxon>Bacteria</taxon>
        <taxon>Bacillati</taxon>
        <taxon>Chloroflexota</taxon>
        <taxon>Candidatus Thermofontia</taxon>
        <taxon>Candidatus Thermofonsia Clade 3</taxon>
    </lineage>
</organism>
<proteinExistence type="predicted"/>
<gene>
    <name evidence="1" type="ORF">CUN48_17785</name>
</gene>
<sequence length="79" mass="9229">MRVDVKPLTHWVIYKGYKVRFTARRPPVAEGVLTTPEGAEIRFAYDASTRVVTLPAERIRINEYGWEIERMRHEPTNDA</sequence>
<protein>
    <submittedName>
        <fullName evidence="1">Uncharacterized protein</fullName>
    </submittedName>
</protein>
<comment type="caution">
    <text evidence="1">The sequence shown here is derived from an EMBL/GenBank/DDBJ whole genome shotgun (WGS) entry which is preliminary data.</text>
</comment>
<dbReference type="AlphaFoldDB" id="A0A2M8Q793"/>
<accession>A0A2M8Q793</accession>
<evidence type="ECO:0000313" key="2">
    <source>
        <dbReference type="Proteomes" id="UP000230790"/>
    </source>
</evidence>
<evidence type="ECO:0000313" key="1">
    <source>
        <dbReference type="EMBL" id="PJF45655.1"/>
    </source>
</evidence>
<dbReference type="Proteomes" id="UP000230790">
    <property type="component" value="Unassembled WGS sequence"/>
</dbReference>
<dbReference type="EMBL" id="PGTN01000878">
    <property type="protein sequence ID" value="PJF45655.1"/>
    <property type="molecule type" value="Genomic_DNA"/>
</dbReference>
<reference evidence="1 2" key="1">
    <citation type="submission" date="2017-11" db="EMBL/GenBank/DDBJ databases">
        <title>Evolution of Phototrophy in the Chloroflexi Phylum Driven by Horizontal Gene Transfer.</title>
        <authorList>
            <person name="Ward L.M."/>
            <person name="Hemp J."/>
            <person name="Shih P.M."/>
            <person name="Mcglynn S.E."/>
            <person name="Fischer W."/>
        </authorList>
    </citation>
    <scope>NUCLEOTIDE SEQUENCE [LARGE SCALE GENOMIC DNA]</scope>
    <source>
        <strain evidence="1">JP3_7</strain>
    </source>
</reference>